<accession>A0AAP0I690</accession>
<keyword evidence="3" id="KW-1185">Reference proteome</keyword>
<organism evidence="2 3">
    <name type="scientific">Stephania japonica</name>
    <dbReference type="NCBI Taxonomy" id="461633"/>
    <lineage>
        <taxon>Eukaryota</taxon>
        <taxon>Viridiplantae</taxon>
        <taxon>Streptophyta</taxon>
        <taxon>Embryophyta</taxon>
        <taxon>Tracheophyta</taxon>
        <taxon>Spermatophyta</taxon>
        <taxon>Magnoliopsida</taxon>
        <taxon>Ranunculales</taxon>
        <taxon>Menispermaceae</taxon>
        <taxon>Menispermoideae</taxon>
        <taxon>Cissampelideae</taxon>
        <taxon>Stephania</taxon>
    </lineage>
</organism>
<evidence type="ECO:0000313" key="3">
    <source>
        <dbReference type="Proteomes" id="UP001417504"/>
    </source>
</evidence>
<name>A0AAP0I690_9MAGN</name>
<proteinExistence type="predicted"/>
<evidence type="ECO:0000313" key="2">
    <source>
        <dbReference type="EMBL" id="KAK9109365.1"/>
    </source>
</evidence>
<dbReference type="Proteomes" id="UP001417504">
    <property type="component" value="Unassembled WGS sequence"/>
</dbReference>
<feature type="region of interest" description="Disordered" evidence="1">
    <location>
        <begin position="25"/>
        <end position="73"/>
    </location>
</feature>
<gene>
    <name evidence="2" type="ORF">Sjap_017425</name>
</gene>
<evidence type="ECO:0000256" key="1">
    <source>
        <dbReference type="SAM" id="MobiDB-lite"/>
    </source>
</evidence>
<dbReference type="AlphaFoldDB" id="A0AAP0I690"/>
<sequence length="73" mass="8511">MARRREEERNGWVDVEWLGGYGLKKKHEKKGVKEERLGMGHGERNNGKRRGGEFTKEGTMENRRGRVKEGKRG</sequence>
<dbReference type="EMBL" id="JBBNAE010000007">
    <property type="protein sequence ID" value="KAK9109365.1"/>
    <property type="molecule type" value="Genomic_DNA"/>
</dbReference>
<protein>
    <submittedName>
        <fullName evidence="2">Uncharacterized protein</fullName>
    </submittedName>
</protein>
<reference evidence="2 3" key="1">
    <citation type="submission" date="2024-01" db="EMBL/GenBank/DDBJ databases">
        <title>Genome assemblies of Stephania.</title>
        <authorList>
            <person name="Yang L."/>
        </authorList>
    </citation>
    <scope>NUCLEOTIDE SEQUENCE [LARGE SCALE GENOMIC DNA]</scope>
    <source>
        <strain evidence="2">QJT</strain>
        <tissue evidence="2">Leaf</tissue>
    </source>
</reference>
<comment type="caution">
    <text evidence="2">The sequence shown here is derived from an EMBL/GenBank/DDBJ whole genome shotgun (WGS) entry which is preliminary data.</text>
</comment>
<feature type="compositionally biased region" description="Basic and acidic residues" evidence="1">
    <location>
        <begin position="31"/>
        <end position="73"/>
    </location>
</feature>